<feature type="transmembrane region" description="Helical" evidence="10">
    <location>
        <begin position="127"/>
        <end position="144"/>
    </location>
</feature>
<evidence type="ECO:0000256" key="3">
    <source>
        <dbReference type="ARBA" id="ARBA00022475"/>
    </source>
</evidence>
<organism evidence="11">
    <name type="scientific">freshwater metagenome</name>
    <dbReference type="NCBI Taxonomy" id="449393"/>
    <lineage>
        <taxon>unclassified sequences</taxon>
        <taxon>metagenomes</taxon>
        <taxon>ecological metagenomes</taxon>
    </lineage>
</organism>
<feature type="transmembrane region" description="Helical" evidence="10">
    <location>
        <begin position="260"/>
        <end position="278"/>
    </location>
</feature>
<keyword evidence="5" id="KW-0762">Sugar transport</keyword>
<accession>A0A6J7FVV4</accession>
<evidence type="ECO:0000256" key="9">
    <source>
        <dbReference type="SAM" id="MobiDB-lite"/>
    </source>
</evidence>
<evidence type="ECO:0000256" key="4">
    <source>
        <dbReference type="ARBA" id="ARBA00022519"/>
    </source>
</evidence>
<feature type="transmembrane region" description="Helical" evidence="10">
    <location>
        <begin position="342"/>
        <end position="359"/>
    </location>
</feature>
<feature type="transmembrane region" description="Helical" evidence="10">
    <location>
        <begin position="366"/>
        <end position="386"/>
    </location>
</feature>
<feature type="region of interest" description="Disordered" evidence="9">
    <location>
        <begin position="1"/>
        <end position="23"/>
    </location>
</feature>
<dbReference type="PANTHER" id="PTHR32196">
    <property type="entry name" value="ABC TRANSPORTER PERMEASE PROTEIN YPHD-RELATED-RELATED"/>
    <property type="match status" value="1"/>
</dbReference>
<evidence type="ECO:0000256" key="1">
    <source>
        <dbReference type="ARBA" id="ARBA00004651"/>
    </source>
</evidence>
<dbReference type="Pfam" id="PF02653">
    <property type="entry name" value="BPD_transp_2"/>
    <property type="match status" value="1"/>
</dbReference>
<dbReference type="EMBL" id="CAFBMK010000013">
    <property type="protein sequence ID" value="CAB4898118.1"/>
    <property type="molecule type" value="Genomic_DNA"/>
</dbReference>
<feature type="transmembrane region" description="Helical" evidence="10">
    <location>
        <begin position="392"/>
        <end position="409"/>
    </location>
</feature>
<feature type="transmembrane region" description="Helical" evidence="10">
    <location>
        <begin position="151"/>
        <end position="170"/>
    </location>
</feature>
<dbReference type="PANTHER" id="PTHR32196:SF32">
    <property type="entry name" value="XYLOSE TRANSPORT SYSTEM PERMEASE PROTEIN XYLH"/>
    <property type="match status" value="1"/>
</dbReference>
<evidence type="ECO:0000256" key="10">
    <source>
        <dbReference type="SAM" id="Phobius"/>
    </source>
</evidence>
<dbReference type="InterPro" id="IPR001851">
    <property type="entry name" value="ABC_transp_permease"/>
</dbReference>
<evidence type="ECO:0000256" key="7">
    <source>
        <dbReference type="ARBA" id="ARBA00022989"/>
    </source>
</evidence>
<reference evidence="11" key="1">
    <citation type="submission" date="2020-05" db="EMBL/GenBank/DDBJ databases">
        <authorList>
            <person name="Chiriac C."/>
            <person name="Salcher M."/>
            <person name="Ghai R."/>
            <person name="Kavagutti S V."/>
        </authorList>
    </citation>
    <scope>NUCLEOTIDE SEQUENCE</scope>
</reference>
<evidence type="ECO:0000256" key="5">
    <source>
        <dbReference type="ARBA" id="ARBA00022597"/>
    </source>
</evidence>
<keyword evidence="6 10" id="KW-0812">Transmembrane</keyword>
<gene>
    <name evidence="11" type="ORF">UFOPK3564_00418</name>
</gene>
<name>A0A6J7FVV4_9ZZZZ</name>
<evidence type="ECO:0000256" key="6">
    <source>
        <dbReference type="ARBA" id="ARBA00022692"/>
    </source>
</evidence>
<proteinExistence type="predicted"/>
<feature type="transmembrane region" description="Helical" evidence="10">
    <location>
        <begin position="200"/>
        <end position="220"/>
    </location>
</feature>
<keyword evidence="7 10" id="KW-1133">Transmembrane helix</keyword>
<keyword evidence="4" id="KW-0997">Cell inner membrane</keyword>
<keyword evidence="8 10" id="KW-0472">Membrane</keyword>
<feature type="transmembrane region" description="Helical" evidence="10">
    <location>
        <begin position="47"/>
        <end position="66"/>
    </location>
</feature>
<evidence type="ECO:0000256" key="2">
    <source>
        <dbReference type="ARBA" id="ARBA00022448"/>
    </source>
</evidence>
<comment type="subcellular location">
    <subcellularLocation>
        <location evidence="1">Cell membrane</location>
        <topology evidence="1">Multi-pass membrane protein</topology>
    </subcellularLocation>
</comment>
<dbReference type="AlphaFoldDB" id="A0A6J7FVV4"/>
<sequence length="419" mass="42795">MSTVSPAPAGGPPPAEQHDPTASAVSLEARDGRQTGLKAIFGGGEAASLRVLIVLALIWIVFTIANDRFLTAGNLTNLTLQVAATGTISVGVVLVLLLGEIDLSVGAVSGVAGSVVGVLSVQHDWNGWLAIIAALLVGASIGLLQGSIVTWLGIPSFVITLAGLLTWQGVQLKVLGEQGTINISDPIITNLANTFLAESVSWIVALAAIGLLVGGTLVGRRRRAAADLELEPFIRLVVRLASISVAILVAVYVVNQDRGVPVSLCILIGLVIIIDAVVTRTRYGRHVLAAGGNEEATRRAGIPTKRVKTIVFVLASTLAAAGGVLAASRLLAVNQSSGTGDVLLLAIAGPVIAGVSLFGGRGSVWAALLGALVIGSISNGMDLLAFESSVKFIVTGAVLAGAVILDALARKRRLSQGRS</sequence>
<keyword evidence="2" id="KW-0813">Transport</keyword>
<evidence type="ECO:0000313" key="11">
    <source>
        <dbReference type="EMBL" id="CAB4898118.1"/>
    </source>
</evidence>
<feature type="transmembrane region" description="Helical" evidence="10">
    <location>
        <begin position="309"/>
        <end position="330"/>
    </location>
</feature>
<protein>
    <submittedName>
        <fullName evidence="11">Unannotated protein</fullName>
    </submittedName>
</protein>
<dbReference type="GO" id="GO:0005886">
    <property type="term" value="C:plasma membrane"/>
    <property type="evidence" value="ECO:0007669"/>
    <property type="project" value="UniProtKB-SubCell"/>
</dbReference>
<dbReference type="CDD" id="cd06579">
    <property type="entry name" value="TM_PBP1_transp_AraH_like"/>
    <property type="match status" value="1"/>
</dbReference>
<keyword evidence="3" id="KW-1003">Cell membrane</keyword>
<feature type="transmembrane region" description="Helical" evidence="10">
    <location>
        <begin position="232"/>
        <end position="254"/>
    </location>
</feature>
<dbReference type="GO" id="GO:0022857">
    <property type="term" value="F:transmembrane transporter activity"/>
    <property type="evidence" value="ECO:0007669"/>
    <property type="project" value="InterPro"/>
</dbReference>
<feature type="transmembrane region" description="Helical" evidence="10">
    <location>
        <begin position="78"/>
        <end position="98"/>
    </location>
</feature>
<evidence type="ECO:0000256" key="8">
    <source>
        <dbReference type="ARBA" id="ARBA00023136"/>
    </source>
</evidence>